<dbReference type="SUPFAM" id="SSF101148">
    <property type="entry name" value="Plant invertase/pectin methylesterase inhibitor"/>
    <property type="match status" value="1"/>
</dbReference>
<dbReference type="NCBIfam" id="TIGR01614">
    <property type="entry name" value="PME_inhib"/>
    <property type="match status" value="1"/>
</dbReference>
<evidence type="ECO:0000256" key="2">
    <source>
        <dbReference type="ARBA" id="ARBA00022523"/>
    </source>
</evidence>
<evidence type="ECO:0000256" key="5">
    <source>
        <dbReference type="ARBA" id="ARBA00023157"/>
    </source>
</evidence>
<dbReference type="FunFam" id="1.20.140.40:FF:000006">
    <property type="entry name" value="Pectinesterase inhibitor 3"/>
    <property type="match status" value="1"/>
</dbReference>
<reference evidence="9 10" key="1">
    <citation type="journal article" date="2021" name="bioRxiv">
        <title>The Gossypium anomalum genome as a resource for cotton improvement and evolutionary analysis of hybrid incompatibility.</title>
        <authorList>
            <person name="Grover C.E."/>
            <person name="Yuan D."/>
            <person name="Arick M.A."/>
            <person name="Miller E.R."/>
            <person name="Hu G."/>
            <person name="Peterson D.G."/>
            <person name="Wendel J.F."/>
            <person name="Udall J.A."/>
        </authorList>
    </citation>
    <scope>NUCLEOTIDE SEQUENCE [LARGE SCALE GENOMIC DNA]</scope>
    <source>
        <strain evidence="9">JFW-Udall</strain>
        <tissue evidence="9">Leaf</tissue>
    </source>
</reference>
<keyword evidence="2" id="KW-0052">Apoplast</keyword>
<evidence type="ECO:0000313" key="9">
    <source>
        <dbReference type="EMBL" id="KAG8486370.1"/>
    </source>
</evidence>
<feature type="signal peptide" evidence="7">
    <location>
        <begin position="1"/>
        <end position="25"/>
    </location>
</feature>
<dbReference type="PANTHER" id="PTHR31080:SF12">
    <property type="entry name" value="PLANT INVERTASE_PECTIN METHYLESTERASE INHIBITOR"/>
    <property type="match status" value="1"/>
</dbReference>
<dbReference type="InterPro" id="IPR006501">
    <property type="entry name" value="Pectinesterase_inhib_dom"/>
</dbReference>
<evidence type="ECO:0000313" key="10">
    <source>
        <dbReference type="Proteomes" id="UP000701853"/>
    </source>
</evidence>
<protein>
    <recommendedName>
        <fullName evidence="8">Pectinesterase inhibitor domain-containing protein</fullName>
    </recommendedName>
</protein>
<keyword evidence="5" id="KW-1015">Disulfide bond</keyword>
<dbReference type="PANTHER" id="PTHR31080">
    <property type="entry name" value="PECTINESTERASE INHIBITOR-LIKE"/>
    <property type="match status" value="1"/>
</dbReference>
<evidence type="ECO:0000256" key="1">
    <source>
        <dbReference type="ARBA" id="ARBA00004271"/>
    </source>
</evidence>
<sequence>MAKLSLSLLLFFFFIFCINIGTVEPLNRAAHSQARTFVEASCRTTRYPALCVKWLTRHASSNTPPTAQQLTRTALTVSLYRARHVRSYLVKVAKELKATKAKEYPVVRDCLVEIDDSVSQLSQSVRELCRLDPKAEMMSDDMYWHIDNVDTWVSTALTDASSCVEEFPGQRMSKMKATIKSKVLNVAQLTSNALALFHRYAAAAAIEKHP</sequence>
<dbReference type="InterPro" id="IPR035513">
    <property type="entry name" value="Invertase/methylesterase_inhib"/>
</dbReference>
<gene>
    <name evidence="9" type="ORF">CXB51_019798</name>
</gene>
<comment type="subcellular location">
    <subcellularLocation>
        <location evidence="1">Secreted</location>
        <location evidence="1">Extracellular space</location>
        <location evidence="1">Apoplast</location>
    </subcellularLocation>
</comment>
<keyword evidence="4 7" id="KW-0732">Signal</keyword>
<dbReference type="Proteomes" id="UP000701853">
    <property type="component" value="Chromosome 8"/>
</dbReference>
<feature type="domain" description="Pectinesterase inhibitor" evidence="8">
    <location>
        <begin position="33"/>
        <end position="196"/>
    </location>
</feature>
<dbReference type="CDD" id="cd15798">
    <property type="entry name" value="PMEI-like_3"/>
    <property type="match status" value="1"/>
</dbReference>
<dbReference type="Gene3D" id="1.20.140.40">
    <property type="entry name" value="Invertase/pectin methylesterase inhibitor family protein"/>
    <property type="match status" value="1"/>
</dbReference>
<dbReference type="OrthoDB" id="1430376at2759"/>
<dbReference type="EMBL" id="JAHUZN010000008">
    <property type="protein sequence ID" value="KAG8486370.1"/>
    <property type="molecule type" value="Genomic_DNA"/>
</dbReference>
<accession>A0A8J5Z036</accession>
<dbReference type="InterPro" id="IPR051955">
    <property type="entry name" value="PME_Inhibitor"/>
</dbReference>
<evidence type="ECO:0000256" key="3">
    <source>
        <dbReference type="ARBA" id="ARBA00022525"/>
    </source>
</evidence>
<organism evidence="9 10">
    <name type="scientific">Gossypium anomalum</name>
    <dbReference type="NCBI Taxonomy" id="47600"/>
    <lineage>
        <taxon>Eukaryota</taxon>
        <taxon>Viridiplantae</taxon>
        <taxon>Streptophyta</taxon>
        <taxon>Embryophyta</taxon>
        <taxon>Tracheophyta</taxon>
        <taxon>Spermatophyta</taxon>
        <taxon>Magnoliopsida</taxon>
        <taxon>eudicotyledons</taxon>
        <taxon>Gunneridae</taxon>
        <taxon>Pentapetalae</taxon>
        <taxon>rosids</taxon>
        <taxon>malvids</taxon>
        <taxon>Malvales</taxon>
        <taxon>Malvaceae</taxon>
        <taxon>Malvoideae</taxon>
        <taxon>Gossypium</taxon>
    </lineage>
</organism>
<keyword evidence="10" id="KW-1185">Reference proteome</keyword>
<feature type="chain" id="PRO_5035245285" description="Pectinesterase inhibitor domain-containing protein" evidence="7">
    <location>
        <begin position="26"/>
        <end position="210"/>
    </location>
</feature>
<evidence type="ECO:0000256" key="4">
    <source>
        <dbReference type="ARBA" id="ARBA00022729"/>
    </source>
</evidence>
<dbReference type="GO" id="GO:0004857">
    <property type="term" value="F:enzyme inhibitor activity"/>
    <property type="evidence" value="ECO:0007669"/>
    <property type="project" value="InterPro"/>
</dbReference>
<evidence type="ECO:0000259" key="8">
    <source>
        <dbReference type="SMART" id="SM00856"/>
    </source>
</evidence>
<dbReference type="SMART" id="SM00856">
    <property type="entry name" value="PMEI"/>
    <property type="match status" value="1"/>
</dbReference>
<dbReference type="AlphaFoldDB" id="A0A8J5Z036"/>
<proteinExistence type="inferred from homology"/>
<dbReference type="Pfam" id="PF04043">
    <property type="entry name" value="PMEI"/>
    <property type="match status" value="1"/>
</dbReference>
<comment type="similarity">
    <text evidence="6">Belongs to the PMEI family.</text>
</comment>
<evidence type="ECO:0000256" key="7">
    <source>
        <dbReference type="SAM" id="SignalP"/>
    </source>
</evidence>
<evidence type="ECO:0000256" key="6">
    <source>
        <dbReference type="ARBA" id="ARBA00038471"/>
    </source>
</evidence>
<keyword evidence="3" id="KW-0964">Secreted</keyword>
<name>A0A8J5Z036_9ROSI</name>
<dbReference type="GO" id="GO:0048046">
    <property type="term" value="C:apoplast"/>
    <property type="evidence" value="ECO:0007669"/>
    <property type="project" value="UniProtKB-SubCell"/>
</dbReference>
<comment type="caution">
    <text evidence="9">The sequence shown here is derived from an EMBL/GenBank/DDBJ whole genome shotgun (WGS) entry which is preliminary data.</text>
</comment>